<keyword evidence="2" id="KW-1185">Reference proteome</keyword>
<keyword evidence="1" id="KW-0032">Aminotransferase</keyword>
<accession>A0A6G4X6Y7</accession>
<gene>
    <name evidence="1" type="ORF">G5C65_32085</name>
</gene>
<dbReference type="Gene3D" id="3.30.470.10">
    <property type="match status" value="1"/>
</dbReference>
<dbReference type="GO" id="GO:0008483">
    <property type="term" value="F:transaminase activity"/>
    <property type="evidence" value="ECO:0007669"/>
    <property type="project" value="UniProtKB-KW"/>
</dbReference>
<evidence type="ECO:0000313" key="1">
    <source>
        <dbReference type="EMBL" id="NGO72902.1"/>
    </source>
</evidence>
<evidence type="ECO:0000313" key="2">
    <source>
        <dbReference type="Proteomes" id="UP000477722"/>
    </source>
</evidence>
<protein>
    <submittedName>
        <fullName evidence="1">Aminotransferase class IV family protein</fullName>
    </submittedName>
</protein>
<reference evidence="1 2" key="1">
    <citation type="submission" date="2020-02" db="EMBL/GenBank/DDBJ databases">
        <title>Whole-genome analyses of novel actinobacteria.</title>
        <authorList>
            <person name="Sahin N."/>
            <person name="Tatar D."/>
        </authorList>
    </citation>
    <scope>NUCLEOTIDE SEQUENCE [LARGE SCALE GENOMIC DNA]</scope>
    <source>
        <strain evidence="1 2">SB3404</strain>
    </source>
</reference>
<comment type="caution">
    <text evidence="1">The sequence shown here is derived from an EMBL/GenBank/DDBJ whole genome shotgun (WGS) entry which is preliminary data.</text>
</comment>
<dbReference type="Gene3D" id="3.20.10.10">
    <property type="entry name" value="D-amino Acid Aminotransferase, subunit A, domain 2"/>
    <property type="match status" value="1"/>
</dbReference>
<dbReference type="InterPro" id="IPR043131">
    <property type="entry name" value="BCAT-like_N"/>
</dbReference>
<dbReference type="EMBL" id="JAAKZZ010000566">
    <property type="protein sequence ID" value="NGO72902.1"/>
    <property type="molecule type" value="Genomic_DNA"/>
</dbReference>
<dbReference type="InterPro" id="IPR036038">
    <property type="entry name" value="Aminotransferase-like"/>
</dbReference>
<dbReference type="InterPro" id="IPR043132">
    <property type="entry name" value="BCAT-like_C"/>
</dbReference>
<dbReference type="InterPro" id="IPR001544">
    <property type="entry name" value="Aminotrans_IV"/>
</dbReference>
<dbReference type="AlphaFoldDB" id="A0A6G4X6Y7"/>
<dbReference type="Pfam" id="PF01063">
    <property type="entry name" value="Aminotran_4"/>
    <property type="match status" value="1"/>
</dbReference>
<keyword evidence="1" id="KW-0808">Transferase</keyword>
<sequence length="271" mass="28781">MSTHSATYVAHRNGRTATAEELAPLAFAGYAHFTAAQVRGGRIRGLDLHLARLRSASLEMFGKALPDDRVRSWLRTALEAGQGDLSLTATAYSRAGEFTAGGGGTEPDLLVRTGPPASGPDGPLALAAVAHERDLPAVKHVGEVAKTYHLRQAVERGFDDAAFVDRRGRLSEGTIWNLAFWDGTAVIWPEAAVLAGTMQGVVRRQLDRLGVPQRVREVTPEGVRELAGAVVMNSWTPGVPVSRIGAVPLPGAPEFVDLLHRAHAAEPATAP</sequence>
<organism evidence="1 2">
    <name type="scientific">Streptomyces boncukensis</name>
    <dbReference type="NCBI Taxonomy" id="2711219"/>
    <lineage>
        <taxon>Bacteria</taxon>
        <taxon>Bacillati</taxon>
        <taxon>Actinomycetota</taxon>
        <taxon>Actinomycetes</taxon>
        <taxon>Kitasatosporales</taxon>
        <taxon>Streptomycetaceae</taxon>
        <taxon>Streptomyces</taxon>
    </lineage>
</organism>
<dbReference type="NCBIfam" id="NF006734">
    <property type="entry name" value="PRK09266.1"/>
    <property type="match status" value="1"/>
</dbReference>
<dbReference type="RefSeq" id="WP_165302563.1">
    <property type="nucleotide sequence ID" value="NZ_JAAKZZ010000566.1"/>
</dbReference>
<dbReference type="SUPFAM" id="SSF56752">
    <property type="entry name" value="D-aminoacid aminotransferase-like PLP-dependent enzymes"/>
    <property type="match status" value="1"/>
</dbReference>
<dbReference type="Proteomes" id="UP000477722">
    <property type="component" value="Unassembled WGS sequence"/>
</dbReference>
<proteinExistence type="predicted"/>
<name>A0A6G4X6Y7_9ACTN</name>